<evidence type="ECO:0000256" key="4">
    <source>
        <dbReference type="ARBA" id="ARBA00023004"/>
    </source>
</evidence>
<accession>A0ABS0T3X5</accession>
<evidence type="ECO:0000256" key="6">
    <source>
        <dbReference type="SAM" id="MobiDB-lite"/>
    </source>
</evidence>
<dbReference type="EMBL" id="JADWOX010000023">
    <property type="protein sequence ID" value="MBI1686585.1"/>
    <property type="molecule type" value="Genomic_DNA"/>
</dbReference>
<dbReference type="PANTHER" id="PTHR10543">
    <property type="entry name" value="BETA-CAROTENE DIOXYGENASE"/>
    <property type="match status" value="1"/>
</dbReference>
<dbReference type="Pfam" id="PF03055">
    <property type="entry name" value="RPE65"/>
    <property type="match status" value="1"/>
</dbReference>
<proteinExistence type="inferred from homology"/>
<dbReference type="InterPro" id="IPR004294">
    <property type="entry name" value="Carotenoid_Oase"/>
</dbReference>
<evidence type="ECO:0000256" key="3">
    <source>
        <dbReference type="ARBA" id="ARBA00023002"/>
    </source>
</evidence>
<feature type="region of interest" description="Disordered" evidence="6">
    <location>
        <begin position="1"/>
        <end position="22"/>
    </location>
</feature>
<evidence type="ECO:0000256" key="2">
    <source>
        <dbReference type="ARBA" id="ARBA00022723"/>
    </source>
</evidence>
<comment type="caution">
    <text evidence="7">The sequence shown here is derived from an EMBL/GenBank/DDBJ whole genome shotgun (WGS) entry which is preliminary data.</text>
</comment>
<keyword evidence="8" id="KW-1185">Reference proteome</keyword>
<comment type="similarity">
    <text evidence="1 5">Belongs to the carotenoid oxygenase family.</text>
</comment>
<organism evidence="7 8">
    <name type="scientific">Caulobacter hibisci</name>
    <dbReference type="NCBI Taxonomy" id="2035993"/>
    <lineage>
        <taxon>Bacteria</taxon>
        <taxon>Pseudomonadati</taxon>
        <taxon>Pseudomonadota</taxon>
        <taxon>Alphaproteobacteria</taxon>
        <taxon>Caulobacterales</taxon>
        <taxon>Caulobacteraceae</taxon>
        <taxon>Caulobacter</taxon>
    </lineage>
</organism>
<dbReference type="RefSeq" id="WP_198578469.1">
    <property type="nucleotide sequence ID" value="NZ_JADWOX010000023.1"/>
</dbReference>
<dbReference type="PANTHER" id="PTHR10543:SF89">
    <property type="entry name" value="CAROTENOID 9,10(9',10')-CLEAVAGE DIOXYGENASE 1"/>
    <property type="match status" value="1"/>
</dbReference>
<comment type="cofactor">
    <cofactor evidence="5">
        <name>Fe(2+)</name>
        <dbReference type="ChEBI" id="CHEBI:29033"/>
    </cofactor>
    <text evidence="5">Binds 1 Fe(2+) ion per subunit.</text>
</comment>
<name>A0ABS0T3X5_9CAUL</name>
<evidence type="ECO:0000256" key="5">
    <source>
        <dbReference type="RuleBase" id="RU364048"/>
    </source>
</evidence>
<sequence length="483" mass="53554">MKVARQPSVRTSLGHTDHPYMTGAWTPQHEEVDAEDLVVLEGAIPPDLDGVYLRNTENPVHEPLGRYHPFDGDGIVHQIDFQGGRARYRNRFIRTRGFEAEQEAGQSLWGGLADGPGVSLRPGFGAHGGLKDSASTDIVVHAGEAIATFYQCGEAYRLDPLTLETLGPAAWAPIDGVSAHAKVDPATGELLFFNYSKHAPYLHYGVVDRSGRRTLYQPVPLPGPRLPHDMAFSANWAIFNDLPVFWDAGLLERGIHAVRLHKGVPSRFALVPRGGGEPHWFEAAPTYVLHFLNAYEDGDEVVVDGYFQENPTPRPLADAPEQYAHLMAYLDEHSFRPKLHRWRFNLATGETVEQRLDERVLEFGMFNQAYAGKPYRYAYSTTAKPGWFLFDGFVKHDLVTGESWSLKLPEGRYASEAPFAARPGAVDEDDGWLVSFIIDETAGTSECLIVDARTMEAVCRVALPHKISSGTHAVWAGRGELRG</sequence>
<dbReference type="EC" id="1.13.11.-" evidence="5"/>
<evidence type="ECO:0000313" key="7">
    <source>
        <dbReference type="EMBL" id="MBI1686585.1"/>
    </source>
</evidence>
<evidence type="ECO:0000256" key="1">
    <source>
        <dbReference type="ARBA" id="ARBA00006787"/>
    </source>
</evidence>
<reference evidence="7 8" key="1">
    <citation type="submission" date="2020-11" db="EMBL/GenBank/DDBJ databases">
        <title>genome sequence of strain KACC 18849.</title>
        <authorList>
            <person name="Gao J."/>
            <person name="Zhang X."/>
        </authorList>
    </citation>
    <scope>NUCLEOTIDE SEQUENCE [LARGE SCALE GENOMIC DNA]</scope>
    <source>
        <strain evidence="7 8">KACC 18849</strain>
    </source>
</reference>
<keyword evidence="3 5" id="KW-0560">Oxidoreductase</keyword>
<evidence type="ECO:0000313" key="8">
    <source>
        <dbReference type="Proteomes" id="UP000639859"/>
    </source>
</evidence>
<keyword evidence="5" id="KW-0223">Dioxygenase</keyword>
<keyword evidence="2 5" id="KW-0479">Metal-binding</keyword>
<keyword evidence="4 5" id="KW-0408">Iron</keyword>
<dbReference type="Proteomes" id="UP000639859">
    <property type="component" value="Unassembled WGS sequence"/>
</dbReference>
<protein>
    <recommendedName>
        <fullName evidence="5">Dioxygenase</fullName>
        <ecNumber evidence="5">1.13.11.-</ecNumber>
    </recommendedName>
</protein>
<gene>
    <name evidence="7" type="ORF">I4Q42_23200</name>
</gene>